<evidence type="ECO:0000256" key="1">
    <source>
        <dbReference type="ARBA" id="ARBA00007689"/>
    </source>
</evidence>
<evidence type="ECO:0000313" key="3">
    <source>
        <dbReference type="EMBL" id="GGD88587.1"/>
    </source>
</evidence>
<accession>A0A916ZCY9</accession>
<dbReference type="RefSeq" id="WP_188996884.1">
    <property type="nucleotide sequence ID" value="NZ_BMHP01000004.1"/>
</dbReference>
<dbReference type="Proteomes" id="UP000612456">
    <property type="component" value="Unassembled WGS sequence"/>
</dbReference>
<organism evidence="3 4">
    <name type="scientific">Paenibacillus nasutitermitis</name>
    <dbReference type="NCBI Taxonomy" id="1652958"/>
    <lineage>
        <taxon>Bacteria</taxon>
        <taxon>Bacillati</taxon>
        <taxon>Bacillota</taxon>
        <taxon>Bacilli</taxon>
        <taxon>Bacillales</taxon>
        <taxon>Paenibacillaceae</taxon>
        <taxon>Paenibacillus</taxon>
    </lineage>
</organism>
<dbReference type="PANTHER" id="PTHR37828:SF1">
    <property type="entry name" value="YCII-RELATED DOMAIN-CONTAINING PROTEIN"/>
    <property type="match status" value="1"/>
</dbReference>
<dbReference type="SUPFAM" id="SSF54909">
    <property type="entry name" value="Dimeric alpha+beta barrel"/>
    <property type="match status" value="1"/>
</dbReference>
<dbReference type="EMBL" id="BMHP01000004">
    <property type="protein sequence ID" value="GGD88587.1"/>
    <property type="molecule type" value="Genomic_DNA"/>
</dbReference>
<dbReference type="InterPro" id="IPR005545">
    <property type="entry name" value="YCII"/>
</dbReference>
<gene>
    <name evidence="3" type="ORF">GCM10010911_53930</name>
</gene>
<dbReference type="PANTHER" id="PTHR37828">
    <property type="entry name" value="GSR2449 PROTEIN"/>
    <property type="match status" value="1"/>
</dbReference>
<comment type="caution">
    <text evidence="3">The sequence shown here is derived from an EMBL/GenBank/DDBJ whole genome shotgun (WGS) entry which is preliminary data.</text>
</comment>
<reference evidence="3" key="1">
    <citation type="journal article" date="2014" name="Int. J. Syst. Evol. Microbiol.">
        <title>Complete genome sequence of Corynebacterium casei LMG S-19264T (=DSM 44701T), isolated from a smear-ripened cheese.</title>
        <authorList>
            <consortium name="US DOE Joint Genome Institute (JGI-PGF)"/>
            <person name="Walter F."/>
            <person name="Albersmeier A."/>
            <person name="Kalinowski J."/>
            <person name="Ruckert C."/>
        </authorList>
    </citation>
    <scope>NUCLEOTIDE SEQUENCE</scope>
    <source>
        <strain evidence="3">CGMCC 1.15178</strain>
    </source>
</reference>
<evidence type="ECO:0000259" key="2">
    <source>
        <dbReference type="Pfam" id="PF03795"/>
    </source>
</evidence>
<name>A0A916ZCY9_9BACL</name>
<feature type="domain" description="YCII-related" evidence="2">
    <location>
        <begin position="4"/>
        <end position="82"/>
    </location>
</feature>
<keyword evidence="4" id="KW-1185">Reference proteome</keyword>
<dbReference type="Pfam" id="PF03795">
    <property type="entry name" value="YCII"/>
    <property type="match status" value="1"/>
</dbReference>
<dbReference type="Gene3D" id="3.30.70.1060">
    <property type="entry name" value="Dimeric alpha+beta barrel"/>
    <property type="match status" value="1"/>
</dbReference>
<proteinExistence type="inferred from homology"/>
<reference evidence="3" key="2">
    <citation type="submission" date="2020-09" db="EMBL/GenBank/DDBJ databases">
        <authorList>
            <person name="Sun Q."/>
            <person name="Zhou Y."/>
        </authorList>
    </citation>
    <scope>NUCLEOTIDE SEQUENCE</scope>
    <source>
        <strain evidence="3">CGMCC 1.15178</strain>
    </source>
</reference>
<comment type="similarity">
    <text evidence="1">Belongs to the YciI family.</text>
</comment>
<evidence type="ECO:0000313" key="4">
    <source>
        <dbReference type="Proteomes" id="UP000612456"/>
    </source>
</evidence>
<dbReference type="InterPro" id="IPR011008">
    <property type="entry name" value="Dimeric_a/b-barrel"/>
</dbReference>
<sequence>MAYFAVLVTELDNSKKDQYFSDHMKYLDDLRDQGTVIANGKFADGSLGLIIFRGESQAEVEDILSRSPFAIHGVREFNVHEWVAKWGPEI</sequence>
<protein>
    <recommendedName>
        <fullName evidence="2">YCII-related domain-containing protein</fullName>
    </recommendedName>
</protein>
<dbReference type="AlphaFoldDB" id="A0A916ZCY9"/>